<dbReference type="Proteomes" id="UP000198614">
    <property type="component" value="Unassembled WGS sequence"/>
</dbReference>
<dbReference type="InterPro" id="IPR001155">
    <property type="entry name" value="OxRdtase_FMN_N"/>
</dbReference>
<dbReference type="InterPro" id="IPR051799">
    <property type="entry name" value="NADH_flavin_oxidoreductase"/>
</dbReference>
<proteinExistence type="predicted"/>
<dbReference type="EMBL" id="FNAX01000010">
    <property type="protein sequence ID" value="SDF74482.1"/>
    <property type="molecule type" value="Genomic_DNA"/>
</dbReference>
<dbReference type="AlphaFoldDB" id="A0A1G7NKI6"/>
<accession>A0A1G7NKI6</accession>
<evidence type="ECO:0000313" key="5">
    <source>
        <dbReference type="Proteomes" id="UP000198614"/>
    </source>
</evidence>
<gene>
    <name evidence="4" type="ORF">SAMN05216260_110206</name>
</gene>
<dbReference type="CDD" id="cd04747">
    <property type="entry name" value="OYE_like_5_FMN"/>
    <property type="match status" value="1"/>
</dbReference>
<keyword evidence="2" id="KW-0560">Oxidoreductase</keyword>
<dbReference type="Gene3D" id="3.20.20.70">
    <property type="entry name" value="Aldolase class I"/>
    <property type="match status" value="1"/>
</dbReference>
<feature type="domain" description="NADH:flavin oxidoreductase/NADH oxidase N-terminal" evidence="3">
    <location>
        <begin position="24"/>
        <end position="366"/>
    </location>
</feature>
<keyword evidence="1" id="KW-0285">Flavoprotein</keyword>
<dbReference type="GO" id="GO:0016491">
    <property type="term" value="F:oxidoreductase activity"/>
    <property type="evidence" value="ECO:0007669"/>
    <property type="project" value="UniProtKB-KW"/>
</dbReference>
<organism evidence="4 5">
    <name type="scientific">Streptomyces griseoaurantiacus</name>
    <dbReference type="NCBI Taxonomy" id="68213"/>
    <lineage>
        <taxon>Bacteria</taxon>
        <taxon>Bacillati</taxon>
        <taxon>Actinomycetota</taxon>
        <taxon>Actinomycetes</taxon>
        <taxon>Kitasatosporales</taxon>
        <taxon>Streptomycetaceae</taxon>
        <taxon>Streptomyces</taxon>
        <taxon>Streptomyces aurantiacus group</taxon>
    </lineage>
</organism>
<dbReference type="InterPro" id="IPR013785">
    <property type="entry name" value="Aldolase_TIM"/>
</dbReference>
<protein>
    <submittedName>
        <fullName evidence="4">2,4-dienoyl-CoA reductase</fullName>
    </submittedName>
</protein>
<sequence length="382" mass="40941">MTAPADLPTGADAPASRAASILSRPVALNGLTVPNRIAMAPMTRMFSPGGVPGEDVLSYYARRAAAGVGLIVTEGTYVGHASAGLSDRVPRFHGEEQLAGWAKVAEAVHAAGGTIVPQLWHVGMVREQGRPPFPEAPAVGPSGLRVGEEEATGRAMTRQDLDDVIGAFAEAAAAAERIGFDGVELHGAHGYLIDQFLWAGTNRRTDAYGGDAVARARFAVEIVEAVRARVSPEFPVIFRFSQWKGDRYDARLAETPQELEAILTPLAEAGVDAFHASTRRYWLPEFEGSDLNLAGWSKKLTGRPALTVGSVGLDGDFNRSFSGEGAPVRNIDELLDRMEREEFDLVAVGRALLQDPEWARKVLEGRFGELAPYDAASAKKLL</sequence>
<evidence type="ECO:0000256" key="2">
    <source>
        <dbReference type="ARBA" id="ARBA00023002"/>
    </source>
</evidence>
<dbReference type="GO" id="GO:0010181">
    <property type="term" value="F:FMN binding"/>
    <property type="evidence" value="ECO:0007669"/>
    <property type="project" value="InterPro"/>
</dbReference>
<dbReference type="Pfam" id="PF00724">
    <property type="entry name" value="Oxidored_FMN"/>
    <property type="match status" value="1"/>
</dbReference>
<reference evidence="4 5" key="1">
    <citation type="submission" date="2016-10" db="EMBL/GenBank/DDBJ databases">
        <authorList>
            <person name="de Groot N.N."/>
        </authorList>
    </citation>
    <scope>NUCLEOTIDE SEQUENCE [LARGE SCALE GENOMIC DNA]</scope>
    <source>
        <strain evidence="4 5">CGMCC 4.1859</strain>
    </source>
</reference>
<name>A0A1G7NKI6_9ACTN</name>
<dbReference type="SUPFAM" id="SSF51395">
    <property type="entry name" value="FMN-linked oxidoreductases"/>
    <property type="match status" value="1"/>
</dbReference>
<dbReference type="PANTHER" id="PTHR43656">
    <property type="entry name" value="BINDING OXIDOREDUCTASE, PUTATIVE (AFU_ORTHOLOGUE AFUA_2G08260)-RELATED"/>
    <property type="match status" value="1"/>
</dbReference>
<evidence type="ECO:0000313" key="4">
    <source>
        <dbReference type="EMBL" id="SDF74482.1"/>
    </source>
</evidence>
<dbReference type="PANTHER" id="PTHR43656:SF2">
    <property type="entry name" value="BINDING OXIDOREDUCTASE, PUTATIVE (AFU_ORTHOLOGUE AFUA_2G08260)-RELATED"/>
    <property type="match status" value="1"/>
</dbReference>
<evidence type="ECO:0000256" key="1">
    <source>
        <dbReference type="ARBA" id="ARBA00022630"/>
    </source>
</evidence>
<dbReference type="FunFam" id="3.20.20.70:FF:000262">
    <property type="entry name" value="NADH:flavin oxidoreductase"/>
    <property type="match status" value="1"/>
</dbReference>
<dbReference type="OrthoDB" id="3169239at2"/>
<evidence type="ECO:0000259" key="3">
    <source>
        <dbReference type="Pfam" id="PF00724"/>
    </source>
</evidence>